<evidence type="ECO:0000313" key="4">
    <source>
        <dbReference type="Proteomes" id="UP000095280"/>
    </source>
</evidence>
<keyword evidence="4" id="KW-1185">Reference proteome</keyword>
<feature type="domain" description="Cadherin" evidence="3">
    <location>
        <begin position="133"/>
        <end position="237"/>
    </location>
</feature>
<dbReference type="GO" id="GO:0005509">
    <property type="term" value="F:calcium ion binding"/>
    <property type="evidence" value="ECO:0007669"/>
    <property type="project" value="UniProtKB-UniRule"/>
</dbReference>
<feature type="region of interest" description="Disordered" evidence="2">
    <location>
        <begin position="112"/>
        <end position="133"/>
    </location>
</feature>
<keyword evidence="1" id="KW-0106">Calcium</keyword>
<dbReference type="AlphaFoldDB" id="A0A1I8FLM7"/>
<protein>
    <submittedName>
        <fullName evidence="5">Cadherin domain-containing protein</fullName>
    </submittedName>
</protein>
<dbReference type="PROSITE" id="PS50268">
    <property type="entry name" value="CADHERIN_2"/>
    <property type="match status" value="1"/>
</dbReference>
<dbReference type="GO" id="GO:0016020">
    <property type="term" value="C:membrane"/>
    <property type="evidence" value="ECO:0007669"/>
    <property type="project" value="InterPro"/>
</dbReference>
<dbReference type="WBParaSite" id="maker-unitig_39374-snap-gene-0.2-mRNA-1">
    <property type="protein sequence ID" value="maker-unitig_39374-snap-gene-0.2-mRNA-1"/>
    <property type="gene ID" value="maker-unitig_39374-snap-gene-0.2"/>
</dbReference>
<dbReference type="Proteomes" id="UP000095280">
    <property type="component" value="Unplaced"/>
</dbReference>
<name>A0A1I8FLM7_9PLAT</name>
<sequence length="624" mass="65514">LRPGQPSLSSTATLSATVQRLDRSVPRFDSTFYNASLPDNLAPGTPVFDIPASSTGLAPVGTANGAFVIQQPGRVSTTNRLLGSLPARAGDSVGNEAFNNAAAVACWPQQGRLSQDPAQPHLAQEQRPALPEAADPDLRFQHHRRDDGRTVQYSIDTLLDWLLFGRSSSWTAAADSCTLKVKLDKGERGQLQHCLVVKATLPAAQPAGAGGRLAAARQRFATLTLAADDVNDNPPAFSVTSPTGVGLVIGSPVNSLVYTLQVSGQLRHKVIFSSAGSAAALQAHRRGFCNRLGSAAAGADCWYCAGQIRPARVSLIRTNLSGLLGADLRIEKFEERRQRIGSEARWTAAKTDAYLVRLQPERTGALLTQADLRARIEAKRAEIVAFFASLAPHSTASVRRRTRRRQRYDKQRRHRLRAVLAVRSGRRSGASGSWPPAGTAKASSRASGLKANGSTTAAAAPGPLAAMYQANNPANRDSDSVVGKQPGADEDGNPIIIVNSGQQQDEMLEDAWLAAATNREPSDAAAASPVDASAAVRHGDSPAMQIPRAIGAGGSALPPLTRQAAEAAAAHTVAAGPVQSDVVCGGGGDGNSWDLSASSITDAGPSFPMRRARLQLRQSAGGRP</sequence>
<feature type="region of interest" description="Disordered" evidence="2">
    <location>
        <begin position="422"/>
        <end position="455"/>
    </location>
</feature>
<feature type="region of interest" description="Disordered" evidence="2">
    <location>
        <begin position="586"/>
        <end position="610"/>
    </location>
</feature>
<reference evidence="5" key="1">
    <citation type="submission" date="2016-11" db="UniProtKB">
        <authorList>
            <consortium name="WormBaseParasite"/>
        </authorList>
    </citation>
    <scope>IDENTIFICATION</scope>
</reference>
<accession>A0A1I8FLM7</accession>
<dbReference type="InterPro" id="IPR002126">
    <property type="entry name" value="Cadherin-like_dom"/>
</dbReference>
<dbReference type="GO" id="GO:0007156">
    <property type="term" value="P:homophilic cell adhesion via plasma membrane adhesion molecules"/>
    <property type="evidence" value="ECO:0007669"/>
    <property type="project" value="InterPro"/>
</dbReference>
<evidence type="ECO:0000256" key="1">
    <source>
        <dbReference type="PROSITE-ProRule" id="PRU00043"/>
    </source>
</evidence>
<feature type="region of interest" description="Disordered" evidence="2">
    <location>
        <begin position="474"/>
        <end position="493"/>
    </location>
</feature>
<organism evidence="4 5">
    <name type="scientific">Macrostomum lignano</name>
    <dbReference type="NCBI Taxonomy" id="282301"/>
    <lineage>
        <taxon>Eukaryota</taxon>
        <taxon>Metazoa</taxon>
        <taxon>Spiralia</taxon>
        <taxon>Lophotrochozoa</taxon>
        <taxon>Platyhelminthes</taxon>
        <taxon>Rhabditophora</taxon>
        <taxon>Macrostomorpha</taxon>
        <taxon>Macrostomida</taxon>
        <taxon>Macrostomidae</taxon>
        <taxon>Macrostomum</taxon>
    </lineage>
</organism>
<evidence type="ECO:0000313" key="5">
    <source>
        <dbReference type="WBParaSite" id="maker-unitig_39374-snap-gene-0.2-mRNA-1"/>
    </source>
</evidence>
<evidence type="ECO:0000256" key="2">
    <source>
        <dbReference type="SAM" id="MobiDB-lite"/>
    </source>
</evidence>
<proteinExistence type="predicted"/>
<evidence type="ECO:0000259" key="3">
    <source>
        <dbReference type="PROSITE" id="PS50268"/>
    </source>
</evidence>
<feature type="compositionally biased region" description="Low complexity" evidence="2">
    <location>
        <begin position="422"/>
        <end position="433"/>
    </location>
</feature>